<feature type="signal peptide" evidence="2">
    <location>
        <begin position="1"/>
        <end position="21"/>
    </location>
</feature>
<evidence type="ECO:0000313" key="4">
    <source>
        <dbReference type="EMBL" id="MEE6307282.1"/>
    </source>
</evidence>
<dbReference type="SUPFAM" id="SSF55166">
    <property type="entry name" value="Hedgehog/DD-peptidase"/>
    <property type="match status" value="1"/>
</dbReference>
<organism evidence="4 5">
    <name type="scientific">Plantactinospora veratri</name>
    <dbReference type="NCBI Taxonomy" id="1436122"/>
    <lineage>
        <taxon>Bacteria</taxon>
        <taxon>Bacillati</taxon>
        <taxon>Actinomycetota</taxon>
        <taxon>Actinomycetes</taxon>
        <taxon>Micromonosporales</taxon>
        <taxon>Micromonosporaceae</taxon>
        <taxon>Plantactinospora</taxon>
    </lineage>
</organism>
<feature type="domain" description="Peptidase M15C" evidence="3">
    <location>
        <begin position="174"/>
        <end position="251"/>
    </location>
</feature>
<proteinExistence type="predicted"/>
<sequence>MRRGVPGVLLLVGLLTALVTAAGCGGPASNPAGSATGPAGSAGTGGAGASSTPSGPTTSRPGDPPSTAPAFAHDVSTVTAADLGQSWRPGCPVGPDQLRRIRLGYWDFDGRPQVGTIVVHRSVTAEVVEIFATLYRERFPIRRLRPVDAYAGSDDRSMADDNTSGFNCRRAVSTGAAKWSAHAYGKAIDVNPVENPYLIDGRVLPPAGAAYRDRSDDRPGMAVPGGVLVEAFAAAGWEWGGGWRSPDYQHFTRTGG</sequence>
<keyword evidence="5" id="KW-1185">Reference proteome</keyword>
<dbReference type="EMBL" id="JAZGQL010000006">
    <property type="protein sequence ID" value="MEE6307282.1"/>
    <property type="molecule type" value="Genomic_DNA"/>
</dbReference>
<feature type="chain" id="PRO_5047535227" evidence="2">
    <location>
        <begin position="22"/>
        <end position="256"/>
    </location>
</feature>
<evidence type="ECO:0000259" key="3">
    <source>
        <dbReference type="Pfam" id="PF13539"/>
    </source>
</evidence>
<dbReference type="Proteomes" id="UP001339911">
    <property type="component" value="Unassembled WGS sequence"/>
</dbReference>
<dbReference type="InterPro" id="IPR009045">
    <property type="entry name" value="Zn_M74/Hedgehog-like"/>
</dbReference>
<reference evidence="4 5" key="1">
    <citation type="submission" date="2024-01" db="EMBL/GenBank/DDBJ databases">
        <title>Genome insights into Plantactinospora veratri sp. nov.</title>
        <authorList>
            <person name="Wang L."/>
        </authorList>
    </citation>
    <scope>NUCLEOTIDE SEQUENCE [LARGE SCALE GENOMIC DNA]</scope>
    <source>
        <strain evidence="4 5">NEAU-FHS4</strain>
    </source>
</reference>
<keyword evidence="2" id="KW-0732">Signal</keyword>
<name>A0ABU7SBF8_9ACTN</name>
<dbReference type="InterPro" id="IPR039561">
    <property type="entry name" value="Peptidase_M15C"/>
</dbReference>
<protein>
    <submittedName>
        <fullName evidence="4">M15 family metallopeptidase</fullName>
    </submittedName>
</protein>
<gene>
    <name evidence="4" type="ORF">V1634_10645</name>
</gene>
<dbReference type="Pfam" id="PF13539">
    <property type="entry name" value="Peptidase_M15_4"/>
    <property type="match status" value="1"/>
</dbReference>
<comment type="caution">
    <text evidence="4">The sequence shown here is derived from an EMBL/GenBank/DDBJ whole genome shotgun (WGS) entry which is preliminary data.</text>
</comment>
<accession>A0ABU7SBF8</accession>
<evidence type="ECO:0000256" key="2">
    <source>
        <dbReference type="SAM" id="SignalP"/>
    </source>
</evidence>
<feature type="region of interest" description="Disordered" evidence="1">
    <location>
        <begin position="31"/>
        <end position="71"/>
    </location>
</feature>
<evidence type="ECO:0000313" key="5">
    <source>
        <dbReference type="Proteomes" id="UP001339911"/>
    </source>
</evidence>
<evidence type="ECO:0000256" key="1">
    <source>
        <dbReference type="SAM" id="MobiDB-lite"/>
    </source>
</evidence>
<dbReference type="PROSITE" id="PS51257">
    <property type="entry name" value="PROKAR_LIPOPROTEIN"/>
    <property type="match status" value="1"/>
</dbReference>
<dbReference type="Gene3D" id="3.30.1380.10">
    <property type="match status" value="1"/>
</dbReference>
<dbReference type="RefSeq" id="WP_331207589.1">
    <property type="nucleotide sequence ID" value="NZ_JAZGQL010000006.1"/>
</dbReference>
<feature type="compositionally biased region" description="Low complexity" evidence="1">
    <location>
        <begin position="49"/>
        <end position="61"/>
    </location>
</feature>